<dbReference type="RefSeq" id="XP_014681356.1">
    <property type="nucleotide sequence ID" value="XM_014825870.1"/>
</dbReference>
<sequence length="205" mass="23090">MSYKPEHKPVASGIPFTAQSMTQDDYRAHGVSPYQKQRERAKWERPHGTMELFTTSQASYRDNASAANVTPVRPYSHTTLPNAAGWPDQQEYVRQRPKTVRLQGSVTPSTGQFDALSTTRSDFKQYPTQESRSNRPTAAPYQIIAPFDTTPPHIKLSVPKPPCPAALLDTPKSGYVFQVQLPTGHKLYEQQERQTLRNHTITAHS</sequence>
<dbReference type="GeneID" id="106821177"/>
<gene>
    <name evidence="3" type="primary">LOC106821177</name>
</gene>
<keyword evidence="2" id="KW-1185">Reference proteome</keyword>
<evidence type="ECO:0000313" key="2">
    <source>
        <dbReference type="Proteomes" id="UP000695022"/>
    </source>
</evidence>
<reference evidence="3" key="1">
    <citation type="submission" date="2025-08" db="UniProtKB">
        <authorList>
            <consortium name="RefSeq"/>
        </authorList>
    </citation>
    <scope>IDENTIFICATION</scope>
</reference>
<feature type="compositionally biased region" description="Polar residues" evidence="1">
    <location>
        <begin position="102"/>
        <end position="136"/>
    </location>
</feature>
<proteinExistence type="predicted"/>
<evidence type="ECO:0000256" key="1">
    <source>
        <dbReference type="SAM" id="MobiDB-lite"/>
    </source>
</evidence>
<protein>
    <submittedName>
        <fullName evidence="3">Uncharacterized protein LOC106821177</fullName>
    </submittedName>
</protein>
<dbReference type="Proteomes" id="UP000695022">
    <property type="component" value="Unplaced"/>
</dbReference>
<feature type="region of interest" description="Disordered" evidence="1">
    <location>
        <begin position="64"/>
        <end position="136"/>
    </location>
</feature>
<name>A0ABM1FA85_PRICU</name>
<accession>A0ABM1FA85</accession>
<evidence type="ECO:0000313" key="3">
    <source>
        <dbReference type="RefSeq" id="XP_014681356.1"/>
    </source>
</evidence>
<organism evidence="2 3">
    <name type="scientific">Priapulus caudatus</name>
    <name type="common">Priapulid worm</name>
    <dbReference type="NCBI Taxonomy" id="37621"/>
    <lineage>
        <taxon>Eukaryota</taxon>
        <taxon>Metazoa</taxon>
        <taxon>Ecdysozoa</taxon>
        <taxon>Scalidophora</taxon>
        <taxon>Priapulida</taxon>
        <taxon>Priapulimorpha</taxon>
        <taxon>Priapulimorphida</taxon>
        <taxon>Priapulidae</taxon>
        <taxon>Priapulus</taxon>
    </lineage>
</organism>